<dbReference type="PANTHER" id="PTHR34301:SF8">
    <property type="entry name" value="ATPASE DOMAIN-CONTAINING PROTEIN"/>
    <property type="match status" value="1"/>
</dbReference>
<sequence length="354" mass="40767">MSLEQHLSFHPERPCLHSGEHCGRDLLVQHAFDRLATDDVQSFAVIGFSRSGKTSFIHHLCQPEILTQYLGNRAEEFIFVTLDAGQIKLDGEAAFFQHFYAELKAKTGMEGLHGSNDFRQINAWLNTHNKRLVCVFDDFNLIVSHPAFRVQFYENLRAWFYNENRVGCILTSPVQLLQLSMSKELAGSPFFNIFNTYVLAPLQLTEATLLLESRLPKVLQIRSRDIFTLIEEVGTMPYLLQRAGAQWVTQYQKQGDTTFSHALEAVYQACLPYYEALYASLKTRQLQLLTGLLQGQTQNQDNDLVARGIIGEENAQITLHQFERFLRERLGLRRKNSGILHRIWQRLFQTGKNR</sequence>
<dbReference type="RefSeq" id="WP_103918521.1">
    <property type="nucleotide sequence ID" value="NZ_FMSV02000052.1"/>
</dbReference>
<dbReference type="SUPFAM" id="SSF52540">
    <property type="entry name" value="P-loop containing nucleoside triphosphate hydrolases"/>
    <property type="match status" value="1"/>
</dbReference>
<dbReference type="Pfam" id="PF20702">
    <property type="entry name" value="nSTAND2"/>
    <property type="match status" value="1"/>
</dbReference>
<gene>
    <name evidence="2" type="ORF">MBHS_00298</name>
</gene>
<proteinExistence type="predicted"/>
<dbReference type="EMBL" id="FMSV02000052">
    <property type="protein sequence ID" value="SEH04452.1"/>
    <property type="molecule type" value="Genomic_DNA"/>
</dbReference>
<dbReference type="Gene3D" id="3.40.50.300">
    <property type="entry name" value="P-loop containing nucleotide triphosphate hydrolases"/>
    <property type="match status" value="1"/>
</dbReference>
<organism evidence="2 3">
    <name type="scientific">Candidatus Venteria ishoeyi</name>
    <dbReference type="NCBI Taxonomy" id="1899563"/>
    <lineage>
        <taxon>Bacteria</taxon>
        <taxon>Pseudomonadati</taxon>
        <taxon>Pseudomonadota</taxon>
        <taxon>Gammaproteobacteria</taxon>
        <taxon>Thiotrichales</taxon>
        <taxon>Thiotrichaceae</taxon>
        <taxon>Venteria</taxon>
    </lineage>
</organism>
<accession>A0A1H6F307</accession>
<dbReference type="InterPro" id="IPR027417">
    <property type="entry name" value="P-loop_NTPase"/>
</dbReference>
<reference evidence="2 3" key="1">
    <citation type="submission" date="2016-10" db="EMBL/GenBank/DDBJ databases">
        <authorList>
            <person name="de Groot N.N."/>
        </authorList>
    </citation>
    <scope>NUCLEOTIDE SEQUENCE [LARGE SCALE GENOMIC DNA]</scope>
    <source>
        <strain evidence="2">MBHS1</strain>
    </source>
</reference>
<evidence type="ECO:0000313" key="3">
    <source>
        <dbReference type="Proteomes" id="UP000236724"/>
    </source>
</evidence>
<name>A0A1H6F307_9GAMM</name>
<keyword evidence="3" id="KW-1185">Reference proteome</keyword>
<dbReference type="OrthoDB" id="144835at2"/>
<protein>
    <recommendedName>
        <fullName evidence="1">Novel STAND NTPase 2 domain-containing protein</fullName>
    </recommendedName>
</protein>
<dbReference type="PANTHER" id="PTHR34301">
    <property type="entry name" value="DNA-BINDING PROTEIN-RELATED"/>
    <property type="match status" value="1"/>
</dbReference>
<dbReference type="InterPro" id="IPR049051">
    <property type="entry name" value="nSTAND2"/>
</dbReference>
<evidence type="ECO:0000313" key="2">
    <source>
        <dbReference type="EMBL" id="SEH04452.1"/>
    </source>
</evidence>
<dbReference type="Proteomes" id="UP000236724">
    <property type="component" value="Unassembled WGS sequence"/>
</dbReference>
<feature type="domain" description="Novel STAND NTPase 2" evidence="1">
    <location>
        <begin position="35"/>
        <end position="211"/>
    </location>
</feature>
<evidence type="ECO:0000259" key="1">
    <source>
        <dbReference type="Pfam" id="PF20702"/>
    </source>
</evidence>
<dbReference type="AlphaFoldDB" id="A0A1H6F307"/>